<dbReference type="InParanoid" id="S8E7T4"/>
<name>S8E7T4_FOMSC</name>
<gene>
    <name evidence="1" type="ORF">FOMPIDRAFT_1023432</name>
</gene>
<proteinExistence type="predicted"/>
<dbReference type="EMBL" id="KE504144">
    <property type="protein sequence ID" value="EPT01112.1"/>
    <property type="molecule type" value="Genomic_DNA"/>
</dbReference>
<dbReference type="Proteomes" id="UP000015241">
    <property type="component" value="Unassembled WGS sequence"/>
</dbReference>
<sequence length="62" mass="6786">MARCSTSDSMCTFGSGVSPPGYSNSLITLQLNMIGQFGPHICSSAWRLLEHASWRVPPFAWP</sequence>
<evidence type="ECO:0000313" key="1">
    <source>
        <dbReference type="EMBL" id="EPT01112.1"/>
    </source>
</evidence>
<organism evidence="1 2">
    <name type="scientific">Fomitopsis schrenkii</name>
    <name type="common">Brown rot fungus</name>
    <dbReference type="NCBI Taxonomy" id="2126942"/>
    <lineage>
        <taxon>Eukaryota</taxon>
        <taxon>Fungi</taxon>
        <taxon>Dikarya</taxon>
        <taxon>Basidiomycota</taxon>
        <taxon>Agaricomycotina</taxon>
        <taxon>Agaricomycetes</taxon>
        <taxon>Polyporales</taxon>
        <taxon>Fomitopsis</taxon>
    </lineage>
</organism>
<dbReference type="HOGENOM" id="CLU_2904212_0_0_1"/>
<reference evidence="1 2" key="1">
    <citation type="journal article" date="2012" name="Science">
        <title>The Paleozoic origin of enzymatic lignin decomposition reconstructed from 31 fungal genomes.</title>
        <authorList>
            <person name="Floudas D."/>
            <person name="Binder M."/>
            <person name="Riley R."/>
            <person name="Barry K."/>
            <person name="Blanchette R.A."/>
            <person name="Henrissat B."/>
            <person name="Martinez A.T."/>
            <person name="Otillar R."/>
            <person name="Spatafora J.W."/>
            <person name="Yadav J.S."/>
            <person name="Aerts A."/>
            <person name="Benoit I."/>
            <person name="Boyd A."/>
            <person name="Carlson A."/>
            <person name="Copeland A."/>
            <person name="Coutinho P.M."/>
            <person name="de Vries R.P."/>
            <person name="Ferreira P."/>
            <person name="Findley K."/>
            <person name="Foster B."/>
            <person name="Gaskell J."/>
            <person name="Glotzer D."/>
            <person name="Gorecki P."/>
            <person name="Heitman J."/>
            <person name="Hesse C."/>
            <person name="Hori C."/>
            <person name="Igarashi K."/>
            <person name="Jurgens J.A."/>
            <person name="Kallen N."/>
            <person name="Kersten P."/>
            <person name="Kohler A."/>
            <person name="Kuees U."/>
            <person name="Kumar T.K.A."/>
            <person name="Kuo A."/>
            <person name="LaButti K."/>
            <person name="Larrondo L.F."/>
            <person name="Lindquist E."/>
            <person name="Ling A."/>
            <person name="Lombard V."/>
            <person name="Lucas S."/>
            <person name="Lundell T."/>
            <person name="Martin R."/>
            <person name="McLaughlin D.J."/>
            <person name="Morgenstern I."/>
            <person name="Morin E."/>
            <person name="Murat C."/>
            <person name="Nagy L.G."/>
            <person name="Nolan M."/>
            <person name="Ohm R.A."/>
            <person name="Patyshakuliyeva A."/>
            <person name="Rokas A."/>
            <person name="Ruiz-Duenas F.J."/>
            <person name="Sabat G."/>
            <person name="Salamov A."/>
            <person name="Samejima M."/>
            <person name="Schmutz J."/>
            <person name="Slot J.C."/>
            <person name="St John F."/>
            <person name="Stenlid J."/>
            <person name="Sun H."/>
            <person name="Sun S."/>
            <person name="Syed K."/>
            <person name="Tsang A."/>
            <person name="Wiebenga A."/>
            <person name="Young D."/>
            <person name="Pisabarro A."/>
            <person name="Eastwood D.C."/>
            <person name="Martin F."/>
            <person name="Cullen D."/>
            <person name="Grigoriev I.V."/>
            <person name="Hibbett D.S."/>
        </authorList>
    </citation>
    <scope>NUCLEOTIDE SEQUENCE</scope>
    <source>
        <strain evidence="2">FP-58527</strain>
    </source>
</reference>
<accession>S8E7T4</accession>
<dbReference type="AlphaFoldDB" id="S8E7T4"/>
<protein>
    <submittedName>
        <fullName evidence="1">Uncharacterized protein</fullName>
    </submittedName>
</protein>
<evidence type="ECO:0000313" key="2">
    <source>
        <dbReference type="Proteomes" id="UP000015241"/>
    </source>
</evidence>
<keyword evidence="2" id="KW-1185">Reference proteome</keyword>